<dbReference type="Pfam" id="PF04542">
    <property type="entry name" value="Sigma70_r2"/>
    <property type="match status" value="1"/>
</dbReference>
<keyword evidence="9" id="KW-1185">Reference proteome</keyword>
<evidence type="ECO:0000313" key="8">
    <source>
        <dbReference type="EMBL" id="MFC5886819.1"/>
    </source>
</evidence>
<keyword evidence="5" id="KW-0804">Transcription</keyword>
<dbReference type="InterPro" id="IPR013249">
    <property type="entry name" value="RNA_pol_sigma70_r4_t2"/>
</dbReference>
<evidence type="ECO:0000256" key="5">
    <source>
        <dbReference type="ARBA" id="ARBA00023163"/>
    </source>
</evidence>
<dbReference type="InterPro" id="IPR013325">
    <property type="entry name" value="RNA_pol_sigma_r2"/>
</dbReference>
<keyword evidence="4" id="KW-0238">DNA-binding</keyword>
<dbReference type="Pfam" id="PF08281">
    <property type="entry name" value="Sigma70_r4_2"/>
    <property type="match status" value="1"/>
</dbReference>
<dbReference type="PANTHER" id="PTHR43133">
    <property type="entry name" value="RNA POLYMERASE ECF-TYPE SIGMA FACTO"/>
    <property type="match status" value="1"/>
</dbReference>
<name>A0ABW1F0X5_9ACTN</name>
<proteinExistence type="inferred from homology"/>
<reference evidence="9" key="1">
    <citation type="journal article" date="2019" name="Int. J. Syst. Evol. Microbiol.">
        <title>The Global Catalogue of Microorganisms (GCM) 10K type strain sequencing project: providing services to taxonomists for standard genome sequencing and annotation.</title>
        <authorList>
            <consortium name="The Broad Institute Genomics Platform"/>
            <consortium name="The Broad Institute Genome Sequencing Center for Infectious Disease"/>
            <person name="Wu L."/>
            <person name="Ma J."/>
        </authorList>
    </citation>
    <scope>NUCLEOTIDE SEQUENCE [LARGE SCALE GENOMIC DNA]</scope>
    <source>
        <strain evidence="9">CGMCC 4.1469</strain>
    </source>
</reference>
<feature type="domain" description="RNA polymerase sigma factor 70 region 4 type 2" evidence="7">
    <location>
        <begin position="145"/>
        <end position="200"/>
    </location>
</feature>
<dbReference type="InterPro" id="IPR036388">
    <property type="entry name" value="WH-like_DNA-bd_sf"/>
</dbReference>
<dbReference type="InterPro" id="IPR013324">
    <property type="entry name" value="RNA_pol_sigma_r3/r4-like"/>
</dbReference>
<comment type="caution">
    <text evidence="8">The sequence shown here is derived from an EMBL/GenBank/DDBJ whole genome shotgun (WGS) entry which is preliminary data.</text>
</comment>
<dbReference type="NCBIfam" id="TIGR02937">
    <property type="entry name" value="sigma70-ECF"/>
    <property type="match status" value="1"/>
</dbReference>
<dbReference type="SUPFAM" id="SSF88946">
    <property type="entry name" value="Sigma2 domain of RNA polymerase sigma factors"/>
    <property type="match status" value="1"/>
</dbReference>
<evidence type="ECO:0000313" key="9">
    <source>
        <dbReference type="Proteomes" id="UP001596067"/>
    </source>
</evidence>
<sequence length="235" mass="25716">MLLSTPSAESRGTDDLDEIERCAKAAAEATTAHDRKAALGTLYAALRDAVIRDIRGRVDSMATAEDLAQETWVRVARSIGQYSSRSGGFVPWLFTIARNLVVDHYRTQGRRAAEILSSTPVEIEGPSEDETPEQLAERRELAAELKGYLAKLPARQREAVYLRVCVGLSTAQTAKMLSTPLRPTSEGSVRVLLLRGLRKLSEILPDNELTQTLAEPLIAPAPLTEDRAARDVIPV</sequence>
<dbReference type="InterPro" id="IPR039425">
    <property type="entry name" value="RNA_pol_sigma-70-like"/>
</dbReference>
<accession>A0ABW1F0X5</accession>
<dbReference type="InterPro" id="IPR014284">
    <property type="entry name" value="RNA_pol_sigma-70_dom"/>
</dbReference>
<evidence type="ECO:0000256" key="1">
    <source>
        <dbReference type="ARBA" id="ARBA00010641"/>
    </source>
</evidence>
<evidence type="ECO:0000259" key="6">
    <source>
        <dbReference type="Pfam" id="PF04542"/>
    </source>
</evidence>
<dbReference type="Gene3D" id="1.10.10.10">
    <property type="entry name" value="Winged helix-like DNA-binding domain superfamily/Winged helix DNA-binding domain"/>
    <property type="match status" value="1"/>
</dbReference>
<evidence type="ECO:0000256" key="3">
    <source>
        <dbReference type="ARBA" id="ARBA00023082"/>
    </source>
</evidence>
<evidence type="ECO:0000256" key="4">
    <source>
        <dbReference type="ARBA" id="ARBA00023125"/>
    </source>
</evidence>
<evidence type="ECO:0000259" key="7">
    <source>
        <dbReference type="Pfam" id="PF08281"/>
    </source>
</evidence>
<evidence type="ECO:0000256" key="2">
    <source>
        <dbReference type="ARBA" id="ARBA00023015"/>
    </source>
</evidence>
<keyword evidence="2" id="KW-0805">Transcription regulation</keyword>
<feature type="domain" description="RNA polymerase sigma-70 region 2" evidence="6">
    <location>
        <begin position="42"/>
        <end position="111"/>
    </location>
</feature>
<dbReference type="InterPro" id="IPR007627">
    <property type="entry name" value="RNA_pol_sigma70_r2"/>
</dbReference>
<organism evidence="8 9">
    <name type="scientific">Kitasatospora aburaviensis</name>
    <dbReference type="NCBI Taxonomy" id="67265"/>
    <lineage>
        <taxon>Bacteria</taxon>
        <taxon>Bacillati</taxon>
        <taxon>Actinomycetota</taxon>
        <taxon>Actinomycetes</taxon>
        <taxon>Kitasatosporales</taxon>
        <taxon>Streptomycetaceae</taxon>
        <taxon>Kitasatospora</taxon>
    </lineage>
</organism>
<dbReference type="Proteomes" id="UP001596067">
    <property type="component" value="Unassembled WGS sequence"/>
</dbReference>
<dbReference type="PANTHER" id="PTHR43133:SF52">
    <property type="entry name" value="ECF RNA POLYMERASE SIGMA FACTOR SIGL"/>
    <property type="match status" value="1"/>
</dbReference>
<dbReference type="RefSeq" id="WP_345330768.1">
    <property type="nucleotide sequence ID" value="NZ_BAAAVH010000123.1"/>
</dbReference>
<dbReference type="EMBL" id="JBHSOD010000020">
    <property type="protein sequence ID" value="MFC5886819.1"/>
    <property type="molecule type" value="Genomic_DNA"/>
</dbReference>
<comment type="similarity">
    <text evidence="1">Belongs to the sigma-70 factor family. ECF subfamily.</text>
</comment>
<gene>
    <name evidence="8" type="ORF">ACFP0N_17775</name>
</gene>
<dbReference type="SUPFAM" id="SSF88659">
    <property type="entry name" value="Sigma3 and sigma4 domains of RNA polymerase sigma factors"/>
    <property type="match status" value="1"/>
</dbReference>
<keyword evidence="3" id="KW-0731">Sigma factor</keyword>
<dbReference type="Gene3D" id="1.10.1740.10">
    <property type="match status" value="1"/>
</dbReference>
<protein>
    <submittedName>
        <fullName evidence="8">RNA polymerase sigma factor</fullName>
    </submittedName>
</protein>